<evidence type="ECO:0000313" key="2">
    <source>
        <dbReference type="EMBL" id="GAA2603477.1"/>
    </source>
</evidence>
<comment type="caution">
    <text evidence="2">The sequence shown here is derived from an EMBL/GenBank/DDBJ whole genome shotgun (WGS) entry which is preliminary data.</text>
</comment>
<dbReference type="InterPro" id="IPR016181">
    <property type="entry name" value="Acyl_CoA_acyltransferase"/>
</dbReference>
<reference evidence="3" key="1">
    <citation type="journal article" date="2019" name="Int. J. Syst. Evol. Microbiol.">
        <title>The Global Catalogue of Microorganisms (GCM) 10K type strain sequencing project: providing services to taxonomists for standard genome sequencing and annotation.</title>
        <authorList>
            <consortium name="The Broad Institute Genomics Platform"/>
            <consortium name="The Broad Institute Genome Sequencing Center for Infectious Disease"/>
            <person name="Wu L."/>
            <person name="Ma J."/>
        </authorList>
    </citation>
    <scope>NUCLEOTIDE SEQUENCE [LARGE SCALE GENOMIC DNA]</scope>
    <source>
        <strain evidence="3">JCM 6833</strain>
    </source>
</reference>
<evidence type="ECO:0000259" key="1">
    <source>
        <dbReference type="PROSITE" id="PS51186"/>
    </source>
</evidence>
<gene>
    <name evidence="2" type="ORF">GCM10010411_41920</name>
</gene>
<dbReference type="Pfam" id="PF13302">
    <property type="entry name" value="Acetyltransf_3"/>
    <property type="match status" value="1"/>
</dbReference>
<sequence length="177" mass="19690">MEPLTTSRLVLEPWRERYAADLVRMSSDEKVMRHIGQGVWTPEYAAQRHAAALHHWAQHGFGWRAILDRADRTFLGLAALSWIRDPIPGIGLPAVEIGWWTEPHAWGRGVATEAAAALVDEVFDRIGADLIVARCTPGNVASQRIMGKLAMTRHPHDTLSAYGDLVHVYTLTRPSPS</sequence>
<evidence type="ECO:0000313" key="3">
    <source>
        <dbReference type="Proteomes" id="UP001501509"/>
    </source>
</evidence>
<dbReference type="InterPro" id="IPR000182">
    <property type="entry name" value="GNAT_dom"/>
</dbReference>
<dbReference type="Proteomes" id="UP001501509">
    <property type="component" value="Unassembled WGS sequence"/>
</dbReference>
<proteinExistence type="predicted"/>
<accession>A0ABP6C5K0</accession>
<dbReference type="SUPFAM" id="SSF55729">
    <property type="entry name" value="Acyl-CoA N-acyltransferases (Nat)"/>
    <property type="match status" value="1"/>
</dbReference>
<name>A0ABP6C5K0_9ACTN</name>
<dbReference type="PANTHER" id="PTHR43792">
    <property type="entry name" value="GNAT FAMILY, PUTATIVE (AFU_ORTHOLOGUE AFUA_3G00765)-RELATED-RELATED"/>
    <property type="match status" value="1"/>
</dbReference>
<dbReference type="Gene3D" id="3.40.630.30">
    <property type="match status" value="1"/>
</dbReference>
<protein>
    <submittedName>
        <fullName evidence="2">GNAT family N-acetyltransferase</fullName>
    </submittedName>
</protein>
<dbReference type="RefSeq" id="WP_344543264.1">
    <property type="nucleotide sequence ID" value="NZ_BAAATD010000005.1"/>
</dbReference>
<organism evidence="2 3">
    <name type="scientific">Actinomadura fulvescens</name>
    <dbReference type="NCBI Taxonomy" id="46160"/>
    <lineage>
        <taxon>Bacteria</taxon>
        <taxon>Bacillati</taxon>
        <taxon>Actinomycetota</taxon>
        <taxon>Actinomycetes</taxon>
        <taxon>Streptosporangiales</taxon>
        <taxon>Thermomonosporaceae</taxon>
        <taxon>Actinomadura</taxon>
    </lineage>
</organism>
<dbReference type="EMBL" id="BAAATD010000005">
    <property type="protein sequence ID" value="GAA2603477.1"/>
    <property type="molecule type" value="Genomic_DNA"/>
</dbReference>
<keyword evidence="3" id="KW-1185">Reference proteome</keyword>
<feature type="domain" description="N-acetyltransferase" evidence="1">
    <location>
        <begin position="20"/>
        <end position="172"/>
    </location>
</feature>
<dbReference type="InterPro" id="IPR051531">
    <property type="entry name" value="N-acetyltransferase"/>
</dbReference>
<dbReference type="PANTHER" id="PTHR43792:SF1">
    <property type="entry name" value="N-ACETYLTRANSFERASE DOMAIN-CONTAINING PROTEIN"/>
    <property type="match status" value="1"/>
</dbReference>
<dbReference type="PROSITE" id="PS51186">
    <property type="entry name" value="GNAT"/>
    <property type="match status" value="1"/>
</dbReference>